<dbReference type="GO" id="GO:0004736">
    <property type="term" value="F:pyruvate carboxylase activity"/>
    <property type="evidence" value="ECO:0007669"/>
    <property type="project" value="UniProtKB-EC"/>
</dbReference>
<evidence type="ECO:0000259" key="13">
    <source>
        <dbReference type="PROSITE" id="PS50968"/>
    </source>
</evidence>
<evidence type="ECO:0000256" key="9">
    <source>
        <dbReference type="PIRSR" id="PIRSR001594-1"/>
    </source>
</evidence>
<dbReference type="InterPro" id="IPR005482">
    <property type="entry name" value="Biotin_COase_C"/>
</dbReference>
<keyword evidence="5 8" id="KW-0547">Nucleotide-binding</keyword>
<dbReference type="EMBL" id="CAJFCV020000005">
    <property type="protein sequence ID" value="CAG9123933.1"/>
    <property type="molecule type" value="Genomic_DNA"/>
</dbReference>
<keyword evidence="19" id="KW-1185">Reference proteome</keyword>
<dbReference type="Gene3D" id="3.30.470.20">
    <property type="entry name" value="ATP-grasp fold, B domain"/>
    <property type="match status" value="1"/>
</dbReference>
<dbReference type="PROSITE" id="PS00867">
    <property type="entry name" value="CPSASE_2"/>
    <property type="match status" value="1"/>
</dbReference>
<dbReference type="InterPro" id="IPR011764">
    <property type="entry name" value="Biotin_carboxylation_dom"/>
</dbReference>
<dbReference type="SMART" id="SM00878">
    <property type="entry name" value="Biotin_carb_C"/>
    <property type="match status" value="1"/>
</dbReference>
<comment type="catalytic activity">
    <reaction evidence="8">
        <text>hydrogencarbonate + pyruvate + ATP = oxaloacetate + ADP + phosphate + H(+)</text>
        <dbReference type="Rhea" id="RHEA:20844"/>
        <dbReference type="ChEBI" id="CHEBI:15361"/>
        <dbReference type="ChEBI" id="CHEBI:15378"/>
        <dbReference type="ChEBI" id="CHEBI:16452"/>
        <dbReference type="ChEBI" id="CHEBI:17544"/>
        <dbReference type="ChEBI" id="CHEBI:30616"/>
        <dbReference type="ChEBI" id="CHEBI:43474"/>
        <dbReference type="ChEBI" id="CHEBI:456216"/>
        <dbReference type="EC" id="6.4.1.1"/>
    </reaction>
</comment>
<dbReference type="NCBIfam" id="TIGR01235">
    <property type="entry name" value="pyruv_carbox"/>
    <property type="match status" value="1"/>
</dbReference>
<dbReference type="SUPFAM" id="SSF56059">
    <property type="entry name" value="Glutathione synthetase ATP-binding domain-like"/>
    <property type="match status" value="1"/>
</dbReference>
<keyword evidence="7 8" id="KW-0092">Biotin</keyword>
<dbReference type="GO" id="GO:0006094">
    <property type="term" value="P:gluconeogenesis"/>
    <property type="evidence" value="ECO:0007669"/>
    <property type="project" value="InterPro"/>
</dbReference>
<evidence type="ECO:0000256" key="10">
    <source>
        <dbReference type="PIRSR" id="PIRSR001594-2"/>
    </source>
</evidence>
<dbReference type="Proteomes" id="UP000095284">
    <property type="component" value="Unplaced"/>
</dbReference>
<dbReference type="InterPro" id="IPR013785">
    <property type="entry name" value="Aldolase_TIM"/>
</dbReference>
<dbReference type="PANTHER" id="PTHR43778:SF2">
    <property type="entry name" value="PYRUVATE CARBOXYLASE, MITOCHONDRIAL"/>
    <property type="match status" value="1"/>
</dbReference>
<feature type="binding site" evidence="10">
    <location>
        <position position="269"/>
    </location>
    <ligand>
        <name>ATP</name>
        <dbReference type="ChEBI" id="CHEBI:30616"/>
    </ligand>
</feature>
<keyword evidence="3 8" id="KW-0436">Ligase</keyword>
<dbReference type="FunFam" id="3.30.470.20:FF:000012">
    <property type="entry name" value="Pyruvate carboxylase"/>
    <property type="match status" value="1"/>
</dbReference>
<dbReference type="SUPFAM" id="SSF52440">
    <property type="entry name" value="PreATP-grasp domain"/>
    <property type="match status" value="1"/>
</dbReference>
<dbReference type="InterPro" id="IPR011054">
    <property type="entry name" value="Rudment_hybrid_motif"/>
</dbReference>
<proteinExistence type="predicted"/>
<dbReference type="GO" id="GO:0005524">
    <property type="term" value="F:ATP binding"/>
    <property type="evidence" value="ECO:0007669"/>
    <property type="project" value="UniProtKB-UniRule"/>
</dbReference>
<feature type="binding site" evidence="10">
    <location>
        <position position="907"/>
    </location>
    <ligand>
        <name>substrate</name>
    </ligand>
</feature>
<gene>
    <name evidence="17" type="ORF">BXYJ_LOCUS12160</name>
</gene>
<dbReference type="Gene3D" id="3.20.20.70">
    <property type="entry name" value="Aldolase class I"/>
    <property type="match status" value="1"/>
</dbReference>
<dbReference type="InterPro" id="IPR005930">
    <property type="entry name" value="Pyruv_COase"/>
</dbReference>
<reference evidence="17" key="2">
    <citation type="submission" date="2020-09" db="EMBL/GenBank/DDBJ databases">
        <authorList>
            <person name="Kikuchi T."/>
        </authorList>
    </citation>
    <scope>NUCLEOTIDE SEQUENCE</scope>
    <source>
        <strain evidence="17">Ka4C1</strain>
    </source>
</reference>
<feature type="binding site" description="via carbamate group" evidence="11">
    <location>
        <position position="740"/>
    </location>
    <ligand>
        <name>Mn(2+)</name>
        <dbReference type="ChEBI" id="CHEBI:29035"/>
    </ligand>
</feature>
<evidence type="ECO:0000256" key="2">
    <source>
        <dbReference type="ARBA" id="ARBA00013057"/>
    </source>
</evidence>
<evidence type="ECO:0000256" key="3">
    <source>
        <dbReference type="ARBA" id="ARBA00022598"/>
    </source>
</evidence>
<dbReference type="EC" id="6.4.1.1" evidence="2 8"/>
<evidence type="ECO:0000256" key="1">
    <source>
        <dbReference type="ARBA" id="ARBA00001953"/>
    </source>
</evidence>
<dbReference type="GO" id="GO:0046872">
    <property type="term" value="F:metal ion binding"/>
    <property type="evidence" value="ECO:0007669"/>
    <property type="project" value="UniProtKB-KW"/>
</dbReference>
<feature type="domain" description="ATP-grasp" evidence="14">
    <location>
        <begin position="154"/>
        <end position="351"/>
    </location>
</feature>
<evidence type="ECO:0000259" key="14">
    <source>
        <dbReference type="PROSITE" id="PS50975"/>
    </source>
</evidence>
<dbReference type="PIRSF" id="PIRSF001594">
    <property type="entry name" value="Pyruv_carbox"/>
    <property type="match status" value="1"/>
</dbReference>
<dbReference type="SUPFAM" id="SSF51246">
    <property type="entry name" value="Rudiment single hybrid motif"/>
    <property type="match status" value="1"/>
</dbReference>
<dbReference type="Pfam" id="PF02436">
    <property type="entry name" value="PYC_OADA"/>
    <property type="match status" value="1"/>
</dbReference>
<dbReference type="InterPro" id="IPR016185">
    <property type="entry name" value="PreATP-grasp_dom_sf"/>
</dbReference>
<dbReference type="NCBIfam" id="NF006761">
    <property type="entry name" value="PRK09282.1"/>
    <property type="match status" value="1"/>
</dbReference>
<feature type="domain" description="Biotin carboxylation" evidence="15">
    <location>
        <begin position="34"/>
        <end position="484"/>
    </location>
</feature>
<evidence type="ECO:0000256" key="4">
    <source>
        <dbReference type="ARBA" id="ARBA00022723"/>
    </source>
</evidence>
<evidence type="ECO:0000313" key="19">
    <source>
        <dbReference type="Proteomes" id="UP000659654"/>
    </source>
</evidence>
<dbReference type="InterPro" id="IPR005479">
    <property type="entry name" value="CPAse_ATP-bd"/>
</dbReference>
<dbReference type="SUPFAM" id="SSF89000">
    <property type="entry name" value="post-HMGL domain-like"/>
    <property type="match status" value="1"/>
</dbReference>
<dbReference type="Pfam" id="PF02785">
    <property type="entry name" value="Biotin_carb_C"/>
    <property type="match status" value="1"/>
</dbReference>
<keyword evidence="4 11" id="KW-0479">Metal-binding</keyword>
<dbReference type="InterPro" id="IPR003379">
    <property type="entry name" value="Carboxylase_cons_dom"/>
</dbReference>
<evidence type="ECO:0000259" key="16">
    <source>
        <dbReference type="PROSITE" id="PS50991"/>
    </source>
</evidence>
<feature type="active site" evidence="9">
    <location>
        <position position="326"/>
    </location>
</feature>
<name>A0A1I7RNE5_BURXY</name>
<dbReference type="FunFam" id="3.20.20.70:FF:000033">
    <property type="entry name" value="Pyruvate carboxylase"/>
    <property type="match status" value="1"/>
</dbReference>
<dbReference type="Pfam" id="PF00289">
    <property type="entry name" value="Biotin_carb_N"/>
    <property type="match status" value="1"/>
</dbReference>
<dbReference type="CDD" id="cd00945">
    <property type="entry name" value="Aldolase_Class_I"/>
    <property type="match status" value="1"/>
</dbReference>
<evidence type="ECO:0000256" key="6">
    <source>
        <dbReference type="ARBA" id="ARBA00022840"/>
    </source>
</evidence>
<feature type="binding site" evidence="10">
    <location>
        <position position="150"/>
    </location>
    <ligand>
        <name>ATP</name>
        <dbReference type="ChEBI" id="CHEBI:30616"/>
    </ligand>
</feature>
<dbReference type="eggNOG" id="KOG0369">
    <property type="taxonomic scope" value="Eukaryota"/>
</dbReference>
<dbReference type="SUPFAM" id="SSF51569">
    <property type="entry name" value="Aldolase"/>
    <property type="match status" value="1"/>
</dbReference>
<evidence type="ECO:0000313" key="20">
    <source>
        <dbReference type="WBParaSite" id="BXY_0223100.1"/>
    </source>
</evidence>
<comment type="cofactor">
    <cofactor evidence="1 8">
        <name>biotin</name>
        <dbReference type="ChEBI" id="CHEBI:57586"/>
    </cofactor>
</comment>
<sequence>MLGSRRQQIVTMMPMGRVLHLHPSLHGIRFASTEFKKVMVANRGEIATRVFRALTELNKTSVAIFSEQDKHSIHRLKADEAYLVGKGLPPVAAYLNIDQIIEIAVRNGIEAIHPGYGFLSERSDFARACQEAGIVFIGPSADVMARMGDKVAARQAAIEAGVQVVPGTPGPVSSVEDVKEFVRQYGCPIIIKAAFGGGGRGMRKVEHEEEVETAYHRAFSEAQAAFGDGSLFVEKFVERPRHIEVQIMGDKYGNMVHLYERDCSVQRRHQKVVEIAPAPSLDEGVREKMLADALKLVKHVGYENVGTVEFLLDNKNNFYFMEVNARLQVEHTVTEEITGVDLVQAQVRIAEGKTLEELKLKQENIHLHGSSIQCRVTTEDPAMNFQPDTGRIEVFRSGEGMGIRLDSASAFAGSVISPHYDSLLVKVIAHARNHPNAAAKMVRALKEFRIRGVKTNIPFLLNVLEQPNFRDGSVDTNFIDEHPELFNFKHSQNRAQKILRYLGELQVNGPLTPLVTDLKPKNVTPSIPYSPPDLKPPTGFRDILVQKGPEAFAKAVRKHKGCLLTDTTFRDAHQSLLATRVRTYDLLQIAPFLSHNFSNLFSLENWGGATFDVSMRFLHECPWERLEQLRKLVPGIPFQMLLRGANAVGYSSFPDNVINKFCELAVKSGMDVFRVFDSLNYVPNMIVGMEAIGKAGGVIEAAISYTGDVSDPNRTKYDLKYYLDLADQLVKANAHILAIKDMAGVLKPQAAKLLISALRDRHPDIPIHVHSHDTAGAAVASMLECAKAGADVVDVAVDSMSGMTSQPSMGAVVASLENTPLDTGIHLNDVSKYNAYWETARQLYGPFECTVTMKSGNADVYNHAIPGGQYTNLQFQAFSLGLGEKFDDVKKMYAEANEVLGDIIKVTPSSKIVGDLAQFMVQNNLNKQTVVERAEELSFPTSVVQFFEGQIGQPPYGFPEPLRTKVLRGKKKLEDRPGKDLAPLDFDKLKNSLEAKHGRTLRDVDVMSSAMFPREFDEFEQFRQTYGPVDKLNTRVFLTGLGTAEETDVTIEKGKTLVIQALAEGKLNNNAEREVFFELNGQMRSIFVQDKEAAKDVVVRPKALPGVKGSIGAPMPGEILQINVKEGDVVRTKTPLFVLSAMKMEMNVDAPINGTIKKIYLKEGEKVHPNDLVIEIEPHN</sequence>
<feature type="binding site" evidence="11">
    <location>
        <position position="772"/>
    </location>
    <ligand>
        <name>Mn(2+)</name>
        <dbReference type="ChEBI" id="CHEBI:29035"/>
    </ligand>
</feature>
<dbReference type="InterPro" id="IPR055268">
    <property type="entry name" value="PCB-like"/>
</dbReference>
<dbReference type="FunFam" id="3.40.50.20:FF:000010">
    <property type="entry name" value="Propionyl-CoA carboxylase subunit alpha"/>
    <property type="match status" value="1"/>
</dbReference>
<dbReference type="EMBL" id="CAJFDI010000005">
    <property type="protein sequence ID" value="CAD5232069.1"/>
    <property type="molecule type" value="Genomic_DNA"/>
</dbReference>
<dbReference type="PROSITE" id="PS50991">
    <property type="entry name" value="PYR_CT"/>
    <property type="match status" value="1"/>
</dbReference>
<dbReference type="Pfam" id="PF00682">
    <property type="entry name" value="HMGL-like"/>
    <property type="match status" value="1"/>
</dbReference>
<dbReference type="AlphaFoldDB" id="A0A1I7RNE5"/>
<feature type="binding site" evidence="10">
    <location>
        <position position="234"/>
    </location>
    <ligand>
        <name>ATP</name>
        <dbReference type="ChEBI" id="CHEBI:30616"/>
    </ligand>
</feature>
<dbReference type="InterPro" id="IPR000891">
    <property type="entry name" value="PYR_CT"/>
</dbReference>
<dbReference type="Gene3D" id="2.40.50.100">
    <property type="match status" value="1"/>
</dbReference>
<reference evidence="20" key="1">
    <citation type="submission" date="2016-11" db="UniProtKB">
        <authorList>
            <consortium name="WormBaseParasite"/>
        </authorList>
    </citation>
    <scope>IDENTIFICATION</scope>
</reference>
<dbReference type="SMR" id="A0A1I7RNE5"/>
<evidence type="ECO:0000256" key="5">
    <source>
        <dbReference type="ARBA" id="ARBA00022741"/>
    </source>
</evidence>
<dbReference type="Proteomes" id="UP000582659">
    <property type="component" value="Unassembled WGS sequence"/>
</dbReference>
<feature type="binding site" evidence="11">
    <location>
        <position position="770"/>
    </location>
    <ligand>
        <name>Mn(2+)</name>
        <dbReference type="ChEBI" id="CHEBI:29035"/>
    </ligand>
</feature>
<dbReference type="Gene3D" id="3.10.600.10">
    <property type="entry name" value="pyruvate carboxylase f1077a mutant domain"/>
    <property type="match status" value="1"/>
</dbReference>
<dbReference type="PROSITE" id="PS50968">
    <property type="entry name" value="BIOTINYL_LIPOYL"/>
    <property type="match status" value="1"/>
</dbReference>
<evidence type="ECO:0000256" key="8">
    <source>
        <dbReference type="PIRNR" id="PIRNR001594"/>
    </source>
</evidence>
<dbReference type="Proteomes" id="UP000659654">
    <property type="component" value="Unassembled WGS sequence"/>
</dbReference>
<feature type="domain" description="Pyruvate carboxyltransferase" evidence="16">
    <location>
        <begin position="562"/>
        <end position="831"/>
    </location>
</feature>
<evidence type="ECO:0000313" key="18">
    <source>
        <dbReference type="Proteomes" id="UP000095284"/>
    </source>
</evidence>
<dbReference type="InterPro" id="IPR000089">
    <property type="entry name" value="Biotin_lipoyl"/>
</dbReference>
<comment type="function">
    <text evidence="8">Catalyzes a 2-step reaction, involving the ATP-dependent carboxylation of the covalently attached biotin in the first step and the transfer of the carboxyl group to pyruvate in the second.</text>
</comment>
<evidence type="ECO:0000256" key="11">
    <source>
        <dbReference type="PIRSR" id="PIRSR001594-3"/>
    </source>
</evidence>
<dbReference type="Pfam" id="PF02786">
    <property type="entry name" value="CPSase_L_D2"/>
    <property type="match status" value="1"/>
</dbReference>
<dbReference type="SUPFAM" id="SSF51230">
    <property type="entry name" value="Single hybrid motif"/>
    <property type="match status" value="1"/>
</dbReference>
<protein>
    <recommendedName>
        <fullName evidence="2 8">Pyruvate carboxylase</fullName>
        <ecNumber evidence="2 8">6.4.1.1</ecNumber>
    </recommendedName>
</protein>
<feature type="binding site" evidence="11">
    <location>
        <position position="571"/>
    </location>
    <ligand>
        <name>Mn(2+)</name>
        <dbReference type="ChEBI" id="CHEBI:29035"/>
    </ligand>
</feature>
<dbReference type="CDD" id="cd07937">
    <property type="entry name" value="DRE_TIM_PC_TC_5S"/>
    <property type="match status" value="1"/>
</dbReference>
<dbReference type="InterPro" id="IPR011053">
    <property type="entry name" value="Single_hybrid_motif"/>
</dbReference>
<dbReference type="NCBIfam" id="NF009554">
    <property type="entry name" value="PRK12999.1"/>
    <property type="match status" value="1"/>
</dbReference>
<organism evidence="18 20">
    <name type="scientific">Bursaphelenchus xylophilus</name>
    <name type="common">Pinewood nematode worm</name>
    <name type="synonym">Aphelenchoides xylophilus</name>
    <dbReference type="NCBI Taxonomy" id="6326"/>
    <lineage>
        <taxon>Eukaryota</taxon>
        <taxon>Metazoa</taxon>
        <taxon>Ecdysozoa</taxon>
        <taxon>Nematoda</taxon>
        <taxon>Chromadorea</taxon>
        <taxon>Rhabditida</taxon>
        <taxon>Tylenchina</taxon>
        <taxon>Tylenchomorpha</taxon>
        <taxon>Aphelenchoidea</taxon>
        <taxon>Aphelenchoididae</taxon>
        <taxon>Bursaphelenchus</taxon>
    </lineage>
</organism>
<feature type="modified residue" description="N6-biotinyllysine" evidence="12">
    <location>
        <position position="1143"/>
    </location>
</feature>
<feature type="domain" description="Lipoyl-binding" evidence="13">
    <location>
        <begin position="1108"/>
        <end position="1177"/>
    </location>
</feature>
<dbReference type="PROSITE" id="PS50975">
    <property type="entry name" value="ATP_GRASP"/>
    <property type="match status" value="1"/>
</dbReference>
<evidence type="ECO:0000313" key="17">
    <source>
        <dbReference type="EMBL" id="CAD5232069.1"/>
    </source>
</evidence>
<accession>A0A1I7RNE5</accession>
<dbReference type="OrthoDB" id="196847at2759"/>
<dbReference type="PROSITE" id="PS50979">
    <property type="entry name" value="BC"/>
    <property type="match status" value="1"/>
</dbReference>
<dbReference type="PANTHER" id="PTHR43778">
    <property type="entry name" value="PYRUVATE CARBOXYLASE"/>
    <property type="match status" value="1"/>
</dbReference>
<dbReference type="InterPro" id="IPR005481">
    <property type="entry name" value="BC-like_N"/>
</dbReference>
<keyword evidence="6 8" id="KW-0067">ATP-binding</keyword>
<evidence type="ECO:0000256" key="12">
    <source>
        <dbReference type="PIRSR" id="PIRSR001594-4"/>
    </source>
</evidence>
<dbReference type="FunFam" id="2.40.50.100:FF:000003">
    <property type="entry name" value="Acetyl-CoA carboxylase biotin carboxyl carrier protein"/>
    <property type="match status" value="1"/>
</dbReference>
<dbReference type="WBParaSite" id="BXY_0223100.1">
    <property type="protein sequence ID" value="BXY_0223100.1"/>
    <property type="gene ID" value="BXY_0223100"/>
</dbReference>
<feature type="binding site" evidence="10">
    <location>
        <position position="643"/>
    </location>
    <ligand>
        <name>substrate</name>
    </ligand>
</feature>
<dbReference type="InterPro" id="IPR011761">
    <property type="entry name" value="ATP-grasp"/>
</dbReference>
<dbReference type="CDD" id="cd06850">
    <property type="entry name" value="biotinyl_domain"/>
    <property type="match status" value="1"/>
</dbReference>
<dbReference type="GO" id="GO:0005737">
    <property type="term" value="C:cytoplasm"/>
    <property type="evidence" value="ECO:0007669"/>
    <property type="project" value="TreeGrafter"/>
</dbReference>
<evidence type="ECO:0000259" key="15">
    <source>
        <dbReference type="PROSITE" id="PS50979"/>
    </source>
</evidence>
<feature type="modified residue" description="N6-carboxylysine" evidence="12">
    <location>
        <position position="740"/>
    </location>
</feature>
<evidence type="ECO:0000256" key="7">
    <source>
        <dbReference type="ARBA" id="ARBA00023267"/>
    </source>
</evidence>
<dbReference type="Pfam" id="PF00364">
    <property type="entry name" value="Biotin_lipoyl"/>
    <property type="match status" value="1"/>
</dbReference>